<evidence type="ECO:0000313" key="9">
    <source>
        <dbReference type="EMBL" id="RMB62393.1"/>
    </source>
</evidence>
<dbReference type="OrthoDB" id="9807293at2"/>
<keyword evidence="6 8" id="KW-0472">Membrane</keyword>
<dbReference type="InterPro" id="IPR022357">
    <property type="entry name" value="MIP_CS"/>
</dbReference>
<evidence type="ECO:0000256" key="7">
    <source>
        <dbReference type="RuleBase" id="RU000477"/>
    </source>
</evidence>
<feature type="transmembrane region" description="Helical" evidence="8">
    <location>
        <begin position="85"/>
        <end position="118"/>
    </location>
</feature>
<evidence type="ECO:0000256" key="3">
    <source>
        <dbReference type="ARBA" id="ARBA00022448"/>
    </source>
</evidence>
<dbReference type="SUPFAM" id="SSF81338">
    <property type="entry name" value="Aquaporin-like"/>
    <property type="match status" value="1"/>
</dbReference>
<dbReference type="PROSITE" id="PS00221">
    <property type="entry name" value="MIP"/>
    <property type="match status" value="1"/>
</dbReference>
<keyword evidence="3 7" id="KW-0813">Transport</keyword>
<feature type="transmembrane region" description="Helical" evidence="8">
    <location>
        <begin position="152"/>
        <end position="171"/>
    </location>
</feature>
<accession>A0A3M0GL96</accession>
<feature type="transmembrane region" description="Helical" evidence="8">
    <location>
        <begin position="42"/>
        <end position="65"/>
    </location>
</feature>
<evidence type="ECO:0000256" key="6">
    <source>
        <dbReference type="ARBA" id="ARBA00023136"/>
    </source>
</evidence>
<evidence type="ECO:0000256" key="4">
    <source>
        <dbReference type="ARBA" id="ARBA00022692"/>
    </source>
</evidence>
<dbReference type="Pfam" id="PF00230">
    <property type="entry name" value="MIP"/>
    <property type="match status" value="1"/>
</dbReference>
<dbReference type="Gene3D" id="1.20.1080.10">
    <property type="entry name" value="Glycerol uptake facilitator protein"/>
    <property type="match status" value="1"/>
</dbReference>
<comment type="similarity">
    <text evidence="2 7">Belongs to the MIP/aquaporin (TC 1.A.8) family.</text>
</comment>
<dbReference type="PANTHER" id="PTHR43829">
    <property type="entry name" value="AQUAPORIN OR AQUAGLYCEROPORIN RELATED"/>
    <property type="match status" value="1"/>
</dbReference>
<dbReference type="InterPro" id="IPR050363">
    <property type="entry name" value="MIP/Aquaporin"/>
</dbReference>
<dbReference type="PANTHER" id="PTHR43829:SF9">
    <property type="entry name" value="AQUAPORIN-9"/>
    <property type="match status" value="1"/>
</dbReference>
<dbReference type="InterPro" id="IPR023271">
    <property type="entry name" value="Aquaporin-like"/>
</dbReference>
<comment type="caution">
    <text evidence="9">The sequence shown here is derived from an EMBL/GenBank/DDBJ whole genome shotgun (WGS) entry which is preliminary data.</text>
</comment>
<dbReference type="PRINTS" id="PR00783">
    <property type="entry name" value="MINTRINSICP"/>
</dbReference>
<dbReference type="InterPro" id="IPR000425">
    <property type="entry name" value="MIP"/>
</dbReference>
<proteinExistence type="inferred from homology"/>
<feature type="transmembrane region" description="Helical" evidence="8">
    <location>
        <begin position="183"/>
        <end position="208"/>
    </location>
</feature>
<dbReference type="EMBL" id="REFW01000001">
    <property type="protein sequence ID" value="RMB62393.1"/>
    <property type="molecule type" value="Genomic_DNA"/>
</dbReference>
<protein>
    <submittedName>
        <fullName evidence="9">Aquaporin family protein</fullName>
    </submittedName>
</protein>
<keyword evidence="10" id="KW-1185">Reference proteome</keyword>
<dbReference type="GO" id="GO:0005886">
    <property type="term" value="C:plasma membrane"/>
    <property type="evidence" value="ECO:0007669"/>
    <property type="project" value="TreeGrafter"/>
</dbReference>
<evidence type="ECO:0000256" key="5">
    <source>
        <dbReference type="ARBA" id="ARBA00022989"/>
    </source>
</evidence>
<name>A0A3M0GL96_9ACTN</name>
<feature type="transmembrane region" description="Helical" evidence="8">
    <location>
        <begin position="235"/>
        <end position="258"/>
    </location>
</feature>
<keyword evidence="5 8" id="KW-1133">Transmembrane helix</keyword>
<organism evidence="9 10">
    <name type="scientific">Tessaracoccus antarcticus</name>
    <dbReference type="NCBI Taxonomy" id="2479848"/>
    <lineage>
        <taxon>Bacteria</taxon>
        <taxon>Bacillati</taxon>
        <taxon>Actinomycetota</taxon>
        <taxon>Actinomycetes</taxon>
        <taxon>Propionibacteriales</taxon>
        <taxon>Propionibacteriaceae</taxon>
        <taxon>Tessaracoccus</taxon>
    </lineage>
</organism>
<sequence>MSLGQVFLSEAVGSMLLLLLGGGVVANTLLKGSKGQGTGWLLINWGWGLAVFVGVLASGASGAHINPAVTVGIIARNMILGNPDFVPGIAIGVVSTLVYFAGQLVGAMIGAGLMWLAYKQHFDAEENPAFKLGVFSTGPEIRNYGWNMVTEIIGTFVLVFTIFAAGVFTLGADGKGVAVNLGWLGALGVGLLVVSIGASLGGPTGYAINPTRDLGPRIMHAILPIKGKGGSDWGYAWVPIAGPLIGGVLGGIASTFLLV</sequence>
<evidence type="ECO:0000256" key="2">
    <source>
        <dbReference type="ARBA" id="ARBA00006175"/>
    </source>
</evidence>
<dbReference type="AlphaFoldDB" id="A0A3M0GL96"/>
<feature type="transmembrane region" description="Helical" evidence="8">
    <location>
        <begin position="12"/>
        <end position="30"/>
    </location>
</feature>
<gene>
    <name evidence="9" type="ORF">EAX62_01750</name>
</gene>
<keyword evidence="4 7" id="KW-0812">Transmembrane</keyword>
<evidence type="ECO:0000256" key="1">
    <source>
        <dbReference type="ARBA" id="ARBA00004141"/>
    </source>
</evidence>
<comment type="subcellular location">
    <subcellularLocation>
        <location evidence="1">Membrane</location>
        <topology evidence="1">Multi-pass membrane protein</topology>
    </subcellularLocation>
</comment>
<reference evidence="9 10" key="1">
    <citation type="submission" date="2018-10" db="EMBL/GenBank/DDBJ databases">
        <title>Tessaracoccus antarcticuss sp. nov., isolated from sediment.</title>
        <authorList>
            <person name="Zhou L.Y."/>
            <person name="Du Z.J."/>
        </authorList>
    </citation>
    <scope>NUCLEOTIDE SEQUENCE [LARGE SCALE GENOMIC DNA]</scope>
    <source>
        <strain evidence="9 10">JDX10</strain>
    </source>
</reference>
<evidence type="ECO:0000313" key="10">
    <source>
        <dbReference type="Proteomes" id="UP000275256"/>
    </source>
</evidence>
<dbReference type="Proteomes" id="UP000275256">
    <property type="component" value="Unassembled WGS sequence"/>
</dbReference>
<evidence type="ECO:0000256" key="8">
    <source>
        <dbReference type="SAM" id="Phobius"/>
    </source>
</evidence>
<dbReference type="GO" id="GO:0015254">
    <property type="term" value="F:glycerol channel activity"/>
    <property type="evidence" value="ECO:0007669"/>
    <property type="project" value="TreeGrafter"/>
</dbReference>